<accession>A0A9W9VB59</accession>
<reference evidence="1" key="2">
    <citation type="journal article" date="2023" name="IMA Fungus">
        <title>Comparative genomic study of the Penicillium genus elucidates a diverse pangenome and 15 lateral gene transfer events.</title>
        <authorList>
            <person name="Petersen C."/>
            <person name="Sorensen T."/>
            <person name="Nielsen M.R."/>
            <person name="Sondergaard T.E."/>
            <person name="Sorensen J.L."/>
            <person name="Fitzpatrick D.A."/>
            <person name="Frisvad J.C."/>
            <person name="Nielsen K.L."/>
        </authorList>
    </citation>
    <scope>NUCLEOTIDE SEQUENCE</scope>
    <source>
        <strain evidence="1">IBT 3081</strain>
    </source>
</reference>
<evidence type="ECO:0000313" key="1">
    <source>
        <dbReference type="EMBL" id="KAJ5372956.1"/>
    </source>
</evidence>
<sequence>MPMPSERAQIYAEPWARQAKDLGSVTVKEDDYFKTSHSDSWSTARVLGDQQFVTCMVCGE</sequence>
<dbReference type="AlphaFoldDB" id="A0A9W9VB59"/>
<dbReference type="Proteomes" id="UP001147752">
    <property type="component" value="Unassembled WGS sequence"/>
</dbReference>
<protein>
    <submittedName>
        <fullName evidence="1">Uncharacterized protein</fullName>
    </submittedName>
</protein>
<dbReference type="GeneID" id="81461875"/>
<evidence type="ECO:0000313" key="2">
    <source>
        <dbReference type="Proteomes" id="UP001147752"/>
    </source>
</evidence>
<keyword evidence="2" id="KW-1185">Reference proteome</keyword>
<dbReference type="EMBL" id="JAPZBT010000002">
    <property type="protein sequence ID" value="KAJ5372956.1"/>
    <property type="molecule type" value="Genomic_DNA"/>
</dbReference>
<gene>
    <name evidence="1" type="ORF">N7517_004962</name>
</gene>
<name>A0A9W9VB59_9EURO</name>
<dbReference type="RefSeq" id="XP_056578942.1">
    <property type="nucleotide sequence ID" value="XM_056722692.1"/>
</dbReference>
<proteinExistence type="predicted"/>
<organism evidence="1 2">
    <name type="scientific">Penicillium concentricum</name>
    <dbReference type="NCBI Taxonomy" id="293559"/>
    <lineage>
        <taxon>Eukaryota</taxon>
        <taxon>Fungi</taxon>
        <taxon>Dikarya</taxon>
        <taxon>Ascomycota</taxon>
        <taxon>Pezizomycotina</taxon>
        <taxon>Eurotiomycetes</taxon>
        <taxon>Eurotiomycetidae</taxon>
        <taxon>Eurotiales</taxon>
        <taxon>Aspergillaceae</taxon>
        <taxon>Penicillium</taxon>
    </lineage>
</organism>
<reference evidence="1" key="1">
    <citation type="submission" date="2022-12" db="EMBL/GenBank/DDBJ databases">
        <authorList>
            <person name="Petersen C."/>
        </authorList>
    </citation>
    <scope>NUCLEOTIDE SEQUENCE</scope>
    <source>
        <strain evidence="1">IBT 3081</strain>
    </source>
</reference>
<comment type="caution">
    <text evidence="1">The sequence shown here is derived from an EMBL/GenBank/DDBJ whole genome shotgun (WGS) entry which is preliminary data.</text>
</comment>